<dbReference type="Pfam" id="PF24105">
    <property type="entry name" value="Beta-prop_CAF1B_HIR1"/>
    <property type="match status" value="3"/>
</dbReference>
<feature type="compositionally biased region" description="Basic and acidic residues" evidence="10">
    <location>
        <begin position="576"/>
        <end position="601"/>
    </location>
</feature>
<reference evidence="12 13" key="1">
    <citation type="journal article" date="2024" name="Science">
        <title>Giant polyketide synthase enzymes in the biosynthesis of giant marine polyether toxins.</title>
        <authorList>
            <person name="Fallon T.R."/>
            <person name="Shende V.V."/>
            <person name="Wierzbicki I.H."/>
            <person name="Pendleton A.L."/>
            <person name="Watervoot N.F."/>
            <person name="Auber R.P."/>
            <person name="Gonzalez D.J."/>
            <person name="Wisecaver J.H."/>
            <person name="Moore B.S."/>
        </authorList>
    </citation>
    <scope>NUCLEOTIDE SEQUENCE [LARGE SCALE GENOMIC DNA]</scope>
    <source>
        <strain evidence="12 13">12B1</strain>
    </source>
</reference>
<evidence type="ECO:0000313" key="13">
    <source>
        <dbReference type="Proteomes" id="UP001515480"/>
    </source>
</evidence>
<feature type="compositionally biased region" description="Low complexity" evidence="10">
    <location>
        <begin position="118"/>
        <end position="134"/>
    </location>
</feature>
<evidence type="ECO:0000256" key="2">
    <source>
        <dbReference type="ARBA" id="ARBA00007306"/>
    </source>
</evidence>
<accession>A0AB34JY71</accession>
<dbReference type="PROSITE" id="PS50082">
    <property type="entry name" value="WD_REPEATS_2"/>
    <property type="match status" value="4"/>
</dbReference>
<evidence type="ECO:0000256" key="6">
    <source>
        <dbReference type="ARBA" id="ARBA00022853"/>
    </source>
</evidence>
<dbReference type="InterPro" id="IPR001680">
    <property type="entry name" value="WD40_rpt"/>
</dbReference>
<feature type="domain" description="CAF1B/HIR1 beta-propeller" evidence="11">
    <location>
        <begin position="143"/>
        <end position="230"/>
    </location>
</feature>
<dbReference type="GO" id="GO:0033186">
    <property type="term" value="C:CAF-1 complex"/>
    <property type="evidence" value="ECO:0007669"/>
    <property type="project" value="TreeGrafter"/>
</dbReference>
<feature type="compositionally biased region" description="Low complexity" evidence="10">
    <location>
        <begin position="264"/>
        <end position="280"/>
    </location>
</feature>
<dbReference type="PANTHER" id="PTHR15271:SF4">
    <property type="entry name" value="CHROMATIN ASSEMBLY FACTOR 1 SUBUNIT B"/>
    <property type="match status" value="1"/>
</dbReference>
<feature type="repeat" description="WD" evidence="9">
    <location>
        <begin position="196"/>
        <end position="227"/>
    </location>
</feature>
<feature type="repeat" description="WD" evidence="9">
    <location>
        <begin position="154"/>
        <end position="187"/>
    </location>
</feature>
<keyword evidence="13" id="KW-1185">Reference proteome</keyword>
<dbReference type="PROSITE" id="PS00678">
    <property type="entry name" value="WD_REPEATS_1"/>
    <property type="match status" value="1"/>
</dbReference>
<evidence type="ECO:0000313" key="12">
    <source>
        <dbReference type="EMBL" id="KAL1525958.1"/>
    </source>
</evidence>
<dbReference type="EMBL" id="JBGBPQ010000004">
    <property type="protein sequence ID" value="KAL1525958.1"/>
    <property type="molecule type" value="Genomic_DNA"/>
</dbReference>
<evidence type="ECO:0000259" key="11">
    <source>
        <dbReference type="Pfam" id="PF24105"/>
    </source>
</evidence>
<dbReference type="Gene3D" id="2.130.10.10">
    <property type="entry name" value="YVTN repeat-like/Quinoprotein amine dehydrogenase"/>
    <property type="match status" value="1"/>
</dbReference>
<comment type="subcellular location">
    <subcellularLocation>
        <location evidence="1">Nucleus</location>
    </subcellularLocation>
</comment>
<evidence type="ECO:0000256" key="1">
    <source>
        <dbReference type="ARBA" id="ARBA00004123"/>
    </source>
</evidence>
<dbReference type="InterPro" id="IPR015943">
    <property type="entry name" value="WD40/YVTN_repeat-like_dom_sf"/>
</dbReference>
<evidence type="ECO:0000256" key="7">
    <source>
        <dbReference type="ARBA" id="ARBA00023204"/>
    </source>
</evidence>
<feature type="region of interest" description="Disordered" evidence="10">
    <location>
        <begin position="251"/>
        <end position="335"/>
    </location>
</feature>
<feature type="domain" description="CAF1B/HIR1 beta-propeller" evidence="11">
    <location>
        <begin position="4"/>
        <end position="102"/>
    </location>
</feature>
<organism evidence="12 13">
    <name type="scientific">Prymnesium parvum</name>
    <name type="common">Toxic golden alga</name>
    <dbReference type="NCBI Taxonomy" id="97485"/>
    <lineage>
        <taxon>Eukaryota</taxon>
        <taxon>Haptista</taxon>
        <taxon>Haptophyta</taxon>
        <taxon>Prymnesiophyceae</taxon>
        <taxon>Prymnesiales</taxon>
        <taxon>Prymnesiaceae</taxon>
        <taxon>Prymnesium</taxon>
    </lineage>
</organism>
<evidence type="ECO:0000256" key="4">
    <source>
        <dbReference type="ARBA" id="ARBA00022737"/>
    </source>
</evidence>
<comment type="caution">
    <text evidence="12">The sequence shown here is derived from an EMBL/GenBank/DDBJ whole genome shotgun (WGS) entry which is preliminary data.</text>
</comment>
<feature type="region of interest" description="Disordered" evidence="10">
    <location>
        <begin position="536"/>
        <end position="666"/>
    </location>
</feature>
<keyword evidence="3 9" id="KW-0853">WD repeat</keyword>
<evidence type="ECO:0000256" key="5">
    <source>
        <dbReference type="ARBA" id="ARBA00022763"/>
    </source>
</evidence>
<sequence>MSVRVATPQISWHGREPVLSVDVAVRHNLLATGGSDGDVRLWRVNKQSARADELVSFVQELSGHTKPVNAVRFSPNGETLASAGDDGLIMLWQQRTRDSQVSRARLVQTYMQAPSLPLPTSKTTGTRTPTQPRTCHAHADPPDAQPTWVAIGALRGHCADVYDLCWSPDAECLFSGGVDGSSIVWNVAKCKPHQTFRDHEHYVQGVAWDPQGTHLVSLSCDRTARVYASAPPKKAGDLRVFSPLHVLSKRSQLPPPAAGEANRAPSPIGGATGSAAPSAADESPTGATQLSPPAPGVDAPADPSAAETQPKDTKEKEAATQEKARAGPSRARQETKGVNCRLFLDDTVGSFFRRPSWSPDGSFVILPCGQIVELPACPTDSSTAVETLKEKDGNAKPTSFVLSRYSLGAPCAHLPGPTKPVIATRCCPRLFELVAEGEEAAMAGWMDLPYRVVWAVATIDAVIMYDSQHQEPLLAASNIHLAAISDIAWLPTGDGLIVSSMDGYCTLILLQSENALGTPLPPDRWPDCMLPKSVPAATEPAAMPPPSTLAATANPNLSQATPASAPSTGSFEGGEAAEKVRALERAEPERALAAGDGERVEASGGAEAAKDELQTASPREDHASIAPENGPDSVEPHAQKNETVDGAAEPMKKKPRRVTPVFVSTL</sequence>
<comment type="similarity">
    <text evidence="2">Belongs to the WD repeat HIR1 family.</text>
</comment>
<feature type="compositionally biased region" description="Low complexity" evidence="10">
    <location>
        <begin position="296"/>
        <end position="306"/>
    </location>
</feature>
<dbReference type="InterPro" id="IPR036322">
    <property type="entry name" value="WD40_repeat_dom_sf"/>
</dbReference>
<feature type="repeat" description="WD" evidence="9">
    <location>
        <begin position="18"/>
        <end position="52"/>
    </location>
</feature>
<feature type="compositionally biased region" description="Polar residues" evidence="10">
    <location>
        <begin position="549"/>
        <end position="570"/>
    </location>
</feature>
<keyword evidence="6" id="KW-0156">Chromatin regulator</keyword>
<dbReference type="GO" id="GO:0005634">
    <property type="term" value="C:nucleus"/>
    <property type="evidence" value="ECO:0007669"/>
    <property type="project" value="UniProtKB-SubCell"/>
</dbReference>
<evidence type="ECO:0000256" key="8">
    <source>
        <dbReference type="ARBA" id="ARBA00023242"/>
    </source>
</evidence>
<dbReference type="GO" id="GO:0006281">
    <property type="term" value="P:DNA repair"/>
    <property type="evidence" value="ECO:0007669"/>
    <property type="project" value="UniProtKB-KW"/>
</dbReference>
<dbReference type="AlphaFoldDB" id="A0AB34JY71"/>
<feature type="region of interest" description="Disordered" evidence="10">
    <location>
        <begin position="115"/>
        <end position="141"/>
    </location>
</feature>
<evidence type="ECO:0000256" key="10">
    <source>
        <dbReference type="SAM" id="MobiDB-lite"/>
    </source>
</evidence>
<keyword evidence="4" id="KW-0677">Repeat</keyword>
<keyword evidence="7" id="KW-0234">DNA repair</keyword>
<feature type="compositionally biased region" description="Basic and acidic residues" evidence="10">
    <location>
        <begin position="608"/>
        <end position="623"/>
    </location>
</feature>
<dbReference type="InterPro" id="IPR019775">
    <property type="entry name" value="WD40_repeat_CS"/>
</dbReference>
<dbReference type="SMART" id="SM00320">
    <property type="entry name" value="WD40"/>
    <property type="match status" value="5"/>
</dbReference>
<name>A0AB34JY71_PRYPA</name>
<feature type="compositionally biased region" description="Basic and acidic residues" evidence="10">
    <location>
        <begin position="309"/>
        <end position="335"/>
    </location>
</feature>
<protein>
    <recommendedName>
        <fullName evidence="11">CAF1B/HIR1 beta-propeller domain-containing protein</fullName>
    </recommendedName>
</protein>
<evidence type="ECO:0000256" key="3">
    <source>
        <dbReference type="ARBA" id="ARBA00022574"/>
    </source>
</evidence>
<dbReference type="GO" id="GO:0006334">
    <property type="term" value="P:nucleosome assembly"/>
    <property type="evidence" value="ECO:0007669"/>
    <property type="project" value="TreeGrafter"/>
</dbReference>
<dbReference type="GO" id="GO:0006335">
    <property type="term" value="P:DNA replication-dependent chromatin assembly"/>
    <property type="evidence" value="ECO:0007669"/>
    <property type="project" value="InterPro"/>
</dbReference>
<gene>
    <name evidence="12" type="ORF">AB1Y20_020784</name>
</gene>
<evidence type="ECO:0000256" key="9">
    <source>
        <dbReference type="PROSITE-ProRule" id="PRU00221"/>
    </source>
</evidence>
<dbReference type="InterPro" id="IPR055410">
    <property type="entry name" value="Beta-prop_CAF1B_HIR1"/>
</dbReference>
<dbReference type="Proteomes" id="UP001515480">
    <property type="component" value="Unassembled WGS sequence"/>
</dbReference>
<feature type="compositionally biased region" description="Basic and acidic residues" evidence="10">
    <location>
        <begin position="634"/>
        <end position="643"/>
    </location>
</feature>
<feature type="domain" description="CAF1B/HIR1 beta-propeller" evidence="11">
    <location>
        <begin position="316"/>
        <end position="513"/>
    </location>
</feature>
<dbReference type="PROSITE" id="PS50294">
    <property type="entry name" value="WD_REPEATS_REGION"/>
    <property type="match status" value="2"/>
</dbReference>
<dbReference type="InterPro" id="IPR045145">
    <property type="entry name" value="PTHR15271"/>
</dbReference>
<proteinExistence type="inferred from homology"/>
<keyword evidence="5" id="KW-0227">DNA damage</keyword>
<keyword evidence="8" id="KW-0539">Nucleus</keyword>
<dbReference type="SUPFAM" id="SSF50978">
    <property type="entry name" value="WD40 repeat-like"/>
    <property type="match status" value="1"/>
</dbReference>
<feature type="repeat" description="WD" evidence="9">
    <location>
        <begin position="61"/>
        <end position="102"/>
    </location>
</feature>
<dbReference type="PANTHER" id="PTHR15271">
    <property type="entry name" value="CHROMATIN ASSEMBLY FACTOR 1 SUBUNIT B"/>
    <property type="match status" value="1"/>
</dbReference>